<gene>
    <name evidence="1" type="ORF">ADU59_18730</name>
</gene>
<dbReference type="EMBL" id="LGLV01000011">
    <property type="protein sequence ID" value="OBZ94208.1"/>
    <property type="molecule type" value="Genomic_DNA"/>
</dbReference>
<name>A0A1C7NZ31_9HYPH</name>
<sequence length="194" mass="20937">MRRAIVSSVVGTGLWLSQISPSMAGDVHVEPVTAYIEANVRAWIENPLIIAGLKKQNEVHAGLTPAEIDGLDAAWRAEISSNVQPLIDSVIRSPLSKFLKDRQVASSGVITEILVMDARGLNVGESEISSDYWQGDELKWQKTYLAGPTVLFVDKAEKDESTQTLQSQASLTVSDPQTGRPIGAITIGINLDAL</sequence>
<evidence type="ECO:0000313" key="2">
    <source>
        <dbReference type="Proteomes" id="UP000093111"/>
    </source>
</evidence>
<evidence type="ECO:0000313" key="1">
    <source>
        <dbReference type="EMBL" id="OBZ94208.1"/>
    </source>
</evidence>
<dbReference type="STRING" id="1612624.ADU59_18730"/>
<dbReference type="Proteomes" id="UP000093111">
    <property type="component" value="Unassembled WGS sequence"/>
</dbReference>
<comment type="caution">
    <text evidence="1">The sequence shown here is derived from an EMBL/GenBank/DDBJ whole genome shotgun (WGS) entry which is preliminary data.</text>
</comment>
<dbReference type="AlphaFoldDB" id="A0A1C7NZ31"/>
<keyword evidence="2" id="KW-1185">Reference proteome</keyword>
<proteinExistence type="predicted"/>
<protein>
    <submittedName>
        <fullName evidence="1">Uncharacterized protein</fullName>
    </submittedName>
</protein>
<dbReference type="PATRIC" id="fig|1612624.7.peg.5696"/>
<accession>A0A1C7NZ31</accession>
<dbReference type="RefSeq" id="WP_068955653.1">
    <property type="nucleotide sequence ID" value="NZ_LGLV01000011.1"/>
</dbReference>
<reference evidence="1 2" key="1">
    <citation type="journal article" date="2016" name="Syst. Appl. Microbiol.">
        <title>Pararhizobium polonicum sp. nov. isolated from tumors on stone fruit rootstocks.</title>
        <authorList>
            <person name="Pulawska J."/>
            <person name="Kuzmanovic N."/>
            <person name="Willems A."/>
            <person name="Pothier J.F."/>
        </authorList>
    </citation>
    <scope>NUCLEOTIDE SEQUENCE [LARGE SCALE GENOMIC DNA]</scope>
    <source>
        <strain evidence="1 2">F5.1</strain>
    </source>
</reference>
<organism evidence="1 2">
    <name type="scientific">Pararhizobium polonicum</name>
    <dbReference type="NCBI Taxonomy" id="1612624"/>
    <lineage>
        <taxon>Bacteria</taxon>
        <taxon>Pseudomonadati</taxon>
        <taxon>Pseudomonadota</taxon>
        <taxon>Alphaproteobacteria</taxon>
        <taxon>Hyphomicrobiales</taxon>
        <taxon>Rhizobiaceae</taxon>
        <taxon>Rhizobium/Agrobacterium group</taxon>
        <taxon>Pararhizobium</taxon>
    </lineage>
</organism>